<keyword evidence="3" id="KW-1185">Reference proteome</keyword>
<comment type="caution">
    <text evidence="2">The sequence shown here is derived from an EMBL/GenBank/DDBJ whole genome shotgun (WGS) entry which is preliminary data.</text>
</comment>
<proteinExistence type="predicted"/>
<protein>
    <submittedName>
        <fullName evidence="2">Uncharacterized protein</fullName>
    </submittedName>
</protein>
<name>A0A2R6NEA8_9APHY</name>
<evidence type="ECO:0000256" key="1">
    <source>
        <dbReference type="SAM" id="Phobius"/>
    </source>
</evidence>
<keyword evidence="1" id="KW-1133">Transmembrane helix</keyword>
<sequence length="122" mass="13876">MLNTFPITTAQIVALFMESIFFGIYLVTLGYCLRALLCKKDKLVFKSRREIKWVMLVMALLMAIFATLDVAFGLRHNLDAFVYYQGPGAAAQEFNDITYWVNVMKTVDYVTQTVIEDEAASV</sequence>
<feature type="transmembrane region" description="Helical" evidence="1">
    <location>
        <begin position="12"/>
        <end position="33"/>
    </location>
</feature>
<evidence type="ECO:0000313" key="2">
    <source>
        <dbReference type="EMBL" id="PSR70619.1"/>
    </source>
</evidence>
<keyword evidence="1" id="KW-0472">Membrane</keyword>
<feature type="transmembrane region" description="Helical" evidence="1">
    <location>
        <begin position="53"/>
        <end position="74"/>
    </location>
</feature>
<reference evidence="2 3" key="1">
    <citation type="submission" date="2018-02" db="EMBL/GenBank/DDBJ databases">
        <title>Genome sequence of the basidiomycete white-rot fungus Phlebia centrifuga.</title>
        <authorList>
            <person name="Granchi Z."/>
            <person name="Peng M."/>
            <person name="de Vries R.P."/>
            <person name="Hilden K."/>
            <person name="Makela M.R."/>
            <person name="Grigoriev I."/>
            <person name="Riley R."/>
        </authorList>
    </citation>
    <scope>NUCLEOTIDE SEQUENCE [LARGE SCALE GENOMIC DNA]</scope>
    <source>
        <strain evidence="2 3">FBCC195</strain>
    </source>
</reference>
<dbReference type="EMBL" id="MLYV02001344">
    <property type="protein sequence ID" value="PSR70619.1"/>
    <property type="molecule type" value="Genomic_DNA"/>
</dbReference>
<accession>A0A2R6NEA8</accession>
<dbReference type="AlphaFoldDB" id="A0A2R6NEA8"/>
<gene>
    <name evidence="2" type="ORF">PHLCEN_2v13507</name>
</gene>
<keyword evidence="1" id="KW-0812">Transmembrane</keyword>
<dbReference type="Proteomes" id="UP000186601">
    <property type="component" value="Unassembled WGS sequence"/>
</dbReference>
<dbReference type="OrthoDB" id="3269446at2759"/>
<organism evidence="2 3">
    <name type="scientific">Hermanssonia centrifuga</name>
    <dbReference type="NCBI Taxonomy" id="98765"/>
    <lineage>
        <taxon>Eukaryota</taxon>
        <taxon>Fungi</taxon>
        <taxon>Dikarya</taxon>
        <taxon>Basidiomycota</taxon>
        <taxon>Agaricomycotina</taxon>
        <taxon>Agaricomycetes</taxon>
        <taxon>Polyporales</taxon>
        <taxon>Meruliaceae</taxon>
        <taxon>Hermanssonia</taxon>
    </lineage>
</organism>
<evidence type="ECO:0000313" key="3">
    <source>
        <dbReference type="Proteomes" id="UP000186601"/>
    </source>
</evidence>